<dbReference type="AlphaFoldDB" id="A0A4T0FD91"/>
<dbReference type="InterPro" id="IPR008972">
    <property type="entry name" value="Cupredoxin"/>
</dbReference>
<feature type="domain" description="Plastocyanin-like" evidence="8">
    <location>
        <begin position="221"/>
        <end position="403"/>
    </location>
</feature>
<gene>
    <name evidence="11" type="ORF">E3P99_03768</name>
</gene>
<dbReference type="PANTHER" id="PTHR11709">
    <property type="entry name" value="MULTI-COPPER OXIDASE"/>
    <property type="match status" value="1"/>
</dbReference>
<dbReference type="InterPro" id="IPR045087">
    <property type="entry name" value="Cu-oxidase_fam"/>
</dbReference>
<dbReference type="EMBL" id="SPNW01000088">
    <property type="protein sequence ID" value="TIA86127.1"/>
    <property type="molecule type" value="Genomic_DNA"/>
</dbReference>
<dbReference type="InterPro" id="IPR002355">
    <property type="entry name" value="Cu_oxidase_Cu_BS"/>
</dbReference>
<dbReference type="InterPro" id="IPR011707">
    <property type="entry name" value="Cu-oxidase-like_N"/>
</dbReference>
<sequence>MKSIFAIGLAATAAATAISSDLYANGDHANHLLTRHDKSETPDKYHKDKDYKDHFDIYAGPESLGGDVVKQFYFNITEVRTNLINGPSRFHYALNDAVYGGEPLVFNEGDEVEFVFDNYAFEETSIHLHGLLQEFSPWADGVPGVTQSVIPQNKRFIYRTRVTDQHGLYWGHSHLRELYGDGQVFSFYVRPASDRPKPFGLLTNSTDEIATLEALNDNPTIIRLSDYTSMPTEEKKVATFEWAFGFLCFDAIIINSVGRQNCPGRDALQALTASNTTTDKGCLNPNVITNSTQEFDADVWFNCNETDTAPPVFEFNYEDGWGVIHFLNHAEHWDMIVSIDEHEVFTFAADGNFHEPLVNDAFIIGVSNRIGVAFRLDKPGEYVMRVAAYQDPQIVSGYAVVRYGMDVSAPVEWTQEPGLPALPPSQPFIDYAGNPVSNATRVMDNLSLRSWPNELVPKAYEAADVTLRLDFNASGTLFWGIAGELYNPLLETSQPPVLTNPDYYLGLNMSIANYPAGSVVDLIHVTAPGNPRHPIHKHFEHVWVLGAGVGSFNYSDTAEAEAAGLPIMWDSPPFRDGWLTLAAPQDEPSWFIVRYEGATAAAVLLHCHILEHQNNGMAFTMLQAQPARGQLPQVPEYYRARANGEELYTPLEFGDADITIPVLIDDFE</sequence>
<dbReference type="PANTHER" id="PTHR11709:SF488">
    <property type="entry name" value="LACCASE-RELATED"/>
    <property type="match status" value="1"/>
</dbReference>
<dbReference type="Proteomes" id="UP000310189">
    <property type="component" value="Unassembled WGS sequence"/>
</dbReference>
<dbReference type="SUPFAM" id="SSF49503">
    <property type="entry name" value="Cupredoxins"/>
    <property type="match status" value="3"/>
</dbReference>
<evidence type="ECO:0000313" key="12">
    <source>
        <dbReference type="Proteomes" id="UP000310189"/>
    </source>
</evidence>
<keyword evidence="2" id="KW-0479">Metal-binding</keyword>
<dbReference type="Pfam" id="PF07732">
    <property type="entry name" value="Cu-oxidase_3"/>
    <property type="match status" value="1"/>
</dbReference>
<feature type="domain" description="Plastocyanin-like" evidence="9">
    <location>
        <begin position="508"/>
        <end position="624"/>
    </location>
</feature>
<evidence type="ECO:0000259" key="8">
    <source>
        <dbReference type="Pfam" id="PF00394"/>
    </source>
</evidence>
<dbReference type="GO" id="GO:0005507">
    <property type="term" value="F:copper ion binding"/>
    <property type="evidence" value="ECO:0007669"/>
    <property type="project" value="InterPro"/>
</dbReference>
<evidence type="ECO:0000256" key="3">
    <source>
        <dbReference type="ARBA" id="ARBA00022729"/>
    </source>
</evidence>
<keyword evidence="4" id="KW-0560">Oxidoreductase</keyword>
<dbReference type="InterPro" id="IPR001117">
    <property type="entry name" value="Cu-oxidase_2nd"/>
</dbReference>
<evidence type="ECO:0000256" key="5">
    <source>
        <dbReference type="ARBA" id="ARBA00023008"/>
    </source>
</evidence>
<reference evidence="11 12" key="1">
    <citation type="submission" date="2019-03" db="EMBL/GenBank/DDBJ databases">
        <title>Sequencing 23 genomes of Wallemia ichthyophaga.</title>
        <authorList>
            <person name="Gostincar C."/>
        </authorList>
    </citation>
    <scope>NUCLEOTIDE SEQUENCE [LARGE SCALE GENOMIC DNA]</scope>
    <source>
        <strain evidence="11 12">EXF-5753</strain>
    </source>
</reference>
<comment type="caution">
    <text evidence="11">The sequence shown here is derived from an EMBL/GenBank/DDBJ whole genome shotgun (WGS) entry which is preliminary data.</text>
</comment>
<dbReference type="GO" id="GO:0016491">
    <property type="term" value="F:oxidoreductase activity"/>
    <property type="evidence" value="ECO:0007669"/>
    <property type="project" value="UniProtKB-KW"/>
</dbReference>
<dbReference type="InterPro" id="IPR011706">
    <property type="entry name" value="Cu-oxidase_C"/>
</dbReference>
<name>A0A4T0FD91_9BASI</name>
<dbReference type="Pfam" id="PF00394">
    <property type="entry name" value="Cu-oxidase"/>
    <property type="match status" value="1"/>
</dbReference>
<feature type="chain" id="PRO_5020812096" description="Plastocyanin-like domain-containing protein" evidence="7">
    <location>
        <begin position="18"/>
        <end position="668"/>
    </location>
</feature>
<dbReference type="Pfam" id="PF07731">
    <property type="entry name" value="Cu-oxidase_2"/>
    <property type="match status" value="1"/>
</dbReference>
<feature type="signal peptide" evidence="7">
    <location>
        <begin position="1"/>
        <end position="17"/>
    </location>
</feature>
<evidence type="ECO:0000256" key="4">
    <source>
        <dbReference type="ARBA" id="ARBA00023002"/>
    </source>
</evidence>
<dbReference type="PROSITE" id="PS00080">
    <property type="entry name" value="MULTICOPPER_OXIDASE2"/>
    <property type="match status" value="1"/>
</dbReference>
<evidence type="ECO:0000259" key="9">
    <source>
        <dbReference type="Pfam" id="PF07731"/>
    </source>
</evidence>
<keyword evidence="3 7" id="KW-0732">Signal</keyword>
<evidence type="ECO:0000256" key="2">
    <source>
        <dbReference type="ARBA" id="ARBA00022723"/>
    </source>
</evidence>
<proteinExistence type="inferred from homology"/>
<keyword evidence="12" id="KW-1185">Reference proteome</keyword>
<evidence type="ECO:0000259" key="10">
    <source>
        <dbReference type="Pfam" id="PF07732"/>
    </source>
</evidence>
<evidence type="ECO:0000313" key="11">
    <source>
        <dbReference type="EMBL" id="TIA86127.1"/>
    </source>
</evidence>
<evidence type="ECO:0000256" key="6">
    <source>
        <dbReference type="ARBA" id="ARBA00023180"/>
    </source>
</evidence>
<comment type="similarity">
    <text evidence="1">Belongs to the multicopper oxidase family.</text>
</comment>
<evidence type="ECO:0008006" key="13">
    <source>
        <dbReference type="Google" id="ProtNLM"/>
    </source>
</evidence>
<dbReference type="Gene3D" id="2.60.40.420">
    <property type="entry name" value="Cupredoxins - blue copper proteins"/>
    <property type="match status" value="3"/>
</dbReference>
<keyword evidence="5" id="KW-0186">Copper</keyword>
<organism evidence="11 12">
    <name type="scientific">Wallemia hederae</name>
    <dbReference type="NCBI Taxonomy" id="1540922"/>
    <lineage>
        <taxon>Eukaryota</taxon>
        <taxon>Fungi</taxon>
        <taxon>Dikarya</taxon>
        <taxon>Basidiomycota</taxon>
        <taxon>Wallemiomycotina</taxon>
        <taxon>Wallemiomycetes</taxon>
        <taxon>Wallemiales</taxon>
        <taxon>Wallemiaceae</taxon>
        <taxon>Wallemia</taxon>
    </lineage>
</organism>
<evidence type="ECO:0000256" key="1">
    <source>
        <dbReference type="ARBA" id="ARBA00010609"/>
    </source>
</evidence>
<keyword evidence="6" id="KW-0325">Glycoprotein</keyword>
<dbReference type="OrthoDB" id="2121828at2759"/>
<accession>A0A4T0FD91</accession>
<evidence type="ECO:0000256" key="7">
    <source>
        <dbReference type="SAM" id="SignalP"/>
    </source>
</evidence>
<protein>
    <recommendedName>
        <fullName evidence="13">Plastocyanin-like domain-containing protein</fullName>
    </recommendedName>
</protein>
<feature type="domain" description="Plastocyanin-like" evidence="10">
    <location>
        <begin position="89"/>
        <end position="192"/>
    </location>
</feature>